<dbReference type="RefSeq" id="WP_189345373.1">
    <property type="nucleotide sequence ID" value="NZ_BMYT01000002.1"/>
</dbReference>
<comment type="caution">
    <text evidence="1">The sequence shown here is derived from an EMBL/GenBank/DDBJ whole genome shotgun (WGS) entry which is preliminary data.</text>
</comment>
<name>A0ABQ2XC14_9BURK</name>
<reference evidence="2" key="1">
    <citation type="journal article" date="2019" name="Int. J. Syst. Evol. Microbiol.">
        <title>The Global Catalogue of Microorganisms (GCM) 10K type strain sequencing project: providing services to taxonomists for standard genome sequencing and annotation.</title>
        <authorList>
            <consortium name="The Broad Institute Genomics Platform"/>
            <consortium name="The Broad Institute Genome Sequencing Center for Infectious Disease"/>
            <person name="Wu L."/>
            <person name="Ma J."/>
        </authorList>
    </citation>
    <scope>NUCLEOTIDE SEQUENCE [LARGE SCALE GENOMIC DNA]</scope>
    <source>
        <strain evidence="2">KCTC 23916</strain>
    </source>
</reference>
<evidence type="ECO:0000313" key="2">
    <source>
        <dbReference type="Proteomes" id="UP000620127"/>
    </source>
</evidence>
<dbReference type="EMBL" id="BMYT01000002">
    <property type="protein sequence ID" value="GGX09289.1"/>
    <property type="molecule type" value="Genomic_DNA"/>
</dbReference>
<gene>
    <name evidence="1" type="ORF">GCM10011282_14400</name>
</gene>
<dbReference type="Proteomes" id="UP000620127">
    <property type="component" value="Unassembled WGS sequence"/>
</dbReference>
<evidence type="ECO:0000313" key="1">
    <source>
        <dbReference type="EMBL" id="GGX09289.1"/>
    </source>
</evidence>
<sequence>MQVVVPDPSSEVASATTAIPLQKNIRELSLSLKEDFLKQEKNFRPDSKNSSEAMKKFSNAIADAAQIQREGVIVEKKFAYDGRPVSKIKTPYGTYCVRHPKAGEKPELSPPPIAVSCGQL</sequence>
<proteinExistence type="predicted"/>
<accession>A0ABQ2XC14</accession>
<keyword evidence="2" id="KW-1185">Reference proteome</keyword>
<protein>
    <submittedName>
        <fullName evidence="1">Uncharacterized protein</fullName>
    </submittedName>
</protein>
<organism evidence="1 2">
    <name type="scientific">Undibacterium macrobrachii</name>
    <dbReference type="NCBI Taxonomy" id="1119058"/>
    <lineage>
        <taxon>Bacteria</taxon>
        <taxon>Pseudomonadati</taxon>
        <taxon>Pseudomonadota</taxon>
        <taxon>Betaproteobacteria</taxon>
        <taxon>Burkholderiales</taxon>
        <taxon>Oxalobacteraceae</taxon>
        <taxon>Undibacterium</taxon>
    </lineage>
</organism>